<feature type="compositionally biased region" description="Polar residues" evidence="3">
    <location>
        <begin position="726"/>
        <end position="751"/>
    </location>
</feature>
<dbReference type="Pfam" id="PF05057">
    <property type="entry name" value="DUF676"/>
    <property type="match status" value="2"/>
</dbReference>
<evidence type="ECO:0000256" key="3">
    <source>
        <dbReference type="SAM" id="MobiDB-lite"/>
    </source>
</evidence>
<dbReference type="GO" id="GO:0047372">
    <property type="term" value="F:monoacylglycerol lipase activity"/>
    <property type="evidence" value="ECO:0007669"/>
    <property type="project" value="TreeGrafter"/>
</dbReference>
<dbReference type="InterPro" id="IPR044294">
    <property type="entry name" value="Lipase-like"/>
</dbReference>
<feature type="region of interest" description="Disordered" evidence="3">
    <location>
        <begin position="705"/>
        <end position="771"/>
    </location>
</feature>
<proteinExistence type="inferred from homology"/>
<dbReference type="PANTHER" id="PTHR12482">
    <property type="entry name" value="LIPASE ROG1-RELATED-RELATED"/>
    <property type="match status" value="1"/>
</dbReference>
<name>A0A4U0WR35_9PEZI</name>
<keyword evidence="2" id="KW-0442">Lipid degradation</keyword>
<dbReference type="InterPro" id="IPR029058">
    <property type="entry name" value="AB_hydrolase_fold"/>
</dbReference>
<keyword evidence="6" id="KW-1185">Reference proteome</keyword>
<evidence type="ECO:0000313" key="6">
    <source>
        <dbReference type="Proteomes" id="UP000308768"/>
    </source>
</evidence>
<dbReference type="InterPro" id="IPR007751">
    <property type="entry name" value="DUF676_lipase-like"/>
</dbReference>
<dbReference type="STRING" id="331657.A0A4U0WR35"/>
<feature type="region of interest" description="Disordered" evidence="3">
    <location>
        <begin position="169"/>
        <end position="197"/>
    </location>
</feature>
<feature type="compositionally biased region" description="Polar residues" evidence="3">
    <location>
        <begin position="1037"/>
        <end position="1047"/>
    </location>
</feature>
<comment type="caution">
    <text evidence="5">The sequence shown here is derived from an EMBL/GenBank/DDBJ whole genome shotgun (WGS) entry which is preliminary data.</text>
</comment>
<dbReference type="GO" id="GO:0016042">
    <property type="term" value="P:lipid catabolic process"/>
    <property type="evidence" value="ECO:0007669"/>
    <property type="project" value="UniProtKB-KW"/>
</dbReference>
<dbReference type="EMBL" id="NAJN01001083">
    <property type="protein sequence ID" value="TKA65890.1"/>
    <property type="molecule type" value="Genomic_DNA"/>
</dbReference>
<feature type="region of interest" description="Disordered" evidence="3">
    <location>
        <begin position="294"/>
        <end position="350"/>
    </location>
</feature>
<feature type="compositionally biased region" description="Basic and acidic residues" evidence="3">
    <location>
        <begin position="221"/>
        <end position="245"/>
    </location>
</feature>
<gene>
    <name evidence="5" type="ORF">B0A49_09592</name>
</gene>
<feature type="compositionally biased region" description="Polar residues" evidence="3">
    <location>
        <begin position="831"/>
        <end position="844"/>
    </location>
</feature>
<evidence type="ECO:0000313" key="5">
    <source>
        <dbReference type="EMBL" id="TKA65890.1"/>
    </source>
</evidence>
<feature type="region of interest" description="Disordered" evidence="3">
    <location>
        <begin position="214"/>
        <end position="259"/>
    </location>
</feature>
<feature type="region of interest" description="Disordered" evidence="3">
    <location>
        <begin position="931"/>
        <end position="985"/>
    </location>
</feature>
<comment type="similarity">
    <text evidence="1">Belongs to the putative lipase ROG1 family.</text>
</comment>
<evidence type="ECO:0000259" key="4">
    <source>
        <dbReference type="Pfam" id="PF05057"/>
    </source>
</evidence>
<feature type="compositionally biased region" description="Basic and acidic residues" evidence="3">
    <location>
        <begin position="318"/>
        <end position="327"/>
    </location>
</feature>
<feature type="domain" description="DUF676" evidence="4">
    <location>
        <begin position="261"/>
        <end position="294"/>
    </location>
</feature>
<protein>
    <recommendedName>
        <fullName evidence="4">DUF676 domain-containing protein</fullName>
    </recommendedName>
</protein>
<keyword evidence="2" id="KW-0443">Lipid metabolism</keyword>
<feature type="compositionally biased region" description="Polar residues" evidence="3">
    <location>
        <begin position="1097"/>
        <end position="1110"/>
    </location>
</feature>
<dbReference type="PANTHER" id="PTHR12482:SF62">
    <property type="entry name" value="LIPASE ROG1-RELATED"/>
    <property type="match status" value="1"/>
</dbReference>
<dbReference type="Gene3D" id="3.40.50.1820">
    <property type="entry name" value="alpha/beta hydrolase"/>
    <property type="match status" value="1"/>
</dbReference>
<dbReference type="AlphaFoldDB" id="A0A4U0WR35"/>
<dbReference type="Proteomes" id="UP000308768">
    <property type="component" value="Unassembled WGS sequence"/>
</dbReference>
<feature type="region of interest" description="Disordered" evidence="3">
    <location>
        <begin position="813"/>
        <end position="851"/>
    </location>
</feature>
<dbReference type="OrthoDB" id="5368485at2759"/>
<evidence type="ECO:0000256" key="2">
    <source>
        <dbReference type="ARBA" id="ARBA00022963"/>
    </source>
</evidence>
<feature type="region of interest" description="Disordered" evidence="3">
    <location>
        <begin position="1019"/>
        <end position="1163"/>
    </location>
</feature>
<reference evidence="5 6" key="1">
    <citation type="submission" date="2017-03" db="EMBL/GenBank/DDBJ databases">
        <title>Genomes of endolithic fungi from Antarctica.</title>
        <authorList>
            <person name="Coleine C."/>
            <person name="Masonjones S."/>
            <person name="Stajich J.E."/>
        </authorList>
    </citation>
    <scope>NUCLEOTIDE SEQUENCE [LARGE SCALE GENOMIC DNA]</scope>
    <source>
        <strain evidence="5 6">CCFEE 5187</strain>
    </source>
</reference>
<dbReference type="SUPFAM" id="SSF53474">
    <property type="entry name" value="alpha/beta-Hydrolases"/>
    <property type="match status" value="1"/>
</dbReference>
<accession>A0A4U0WR35</accession>
<feature type="compositionally biased region" description="Polar residues" evidence="3">
    <location>
        <begin position="308"/>
        <end position="317"/>
    </location>
</feature>
<feature type="compositionally biased region" description="Polar residues" evidence="3">
    <location>
        <begin position="328"/>
        <end position="337"/>
    </location>
</feature>
<feature type="compositionally biased region" description="Polar residues" evidence="3">
    <location>
        <begin position="627"/>
        <end position="646"/>
    </location>
</feature>
<feature type="region of interest" description="Disordered" evidence="3">
    <location>
        <begin position="614"/>
        <end position="654"/>
    </location>
</feature>
<organism evidence="5 6">
    <name type="scientific">Cryomyces minteri</name>
    <dbReference type="NCBI Taxonomy" id="331657"/>
    <lineage>
        <taxon>Eukaryota</taxon>
        <taxon>Fungi</taxon>
        <taxon>Dikarya</taxon>
        <taxon>Ascomycota</taxon>
        <taxon>Pezizomycotina</taxon>
        <taxon>Dothideomycetes</taxon>
        <taxon>Dothideomycetes incertae sedis</taxon>
        <taxon>Cryomyces</taxon>
    </lineage>
</organism>
<evidence type="ECO:0000256" key="1">
    <source>
        <dbReference type="ARBA" id="ARBA00007920"/>
    </source>
</evidence>
<feature type="domain" description="DUF676" evidence="4">
    <location>
        <begin position="351"/>
        <end position="571"/>
    </location>
</feature>
<sequence length="1163" mass="126767">MLLVHQTGSVKIGEVVRYTLTYTPSADRILPSPSHLHVKVKNASAIPLRAAYLHGPYTLHVATYPSTFNPNQKLESPRRDGIPEFEPLLKAGGHWTSKLTVPEDIRETGAGPGSDVKDAPKGNNKRVTWIIEITSQILFSNSASVSFELLVGRDERSLDLGFAAIAGHGHGAPGQVQDHQGGKNRREGRHAAQPRGVYSKAVKLVVDDTTSLWNKPQLPTWDDREGRTRQPREGVESEHAGKRSPADAPAGHDVADNSQKQKKLHLVVLTHGLHGNLGADMLYLKESIDATARQAREDAKKRRDSYRQRTQQKLNNGNHKEAERPVSTEDQSTSTAPLSGGQGDIHVGVEDEDDEEVVVRGFNGNSVRTERGIQYLGKRLAKHVLTLTYPDQPFLPVRKSVSQALSSKSSIVKTDNHSERLPYTFTSISFIGHSLGGLVQTYAIAYIHKHSPQFFEQIKPVNFIAMASPLLGLSNENPMYVKFALDFGLVGRTGQDLGLTWRPPTVVRSGWSAMVGGLGANSQKDHKQGDPRAKPLLRILPTGPAHQVLRLFRNRTVYSNVVNDGIVPLRTSCLLFLDWRGLGKVEKARRENGLIGTMAGWGWAEITGASSAQHSHRSLLPDEESISDSGNEASTSKYGSGTTVPQPQDLPNGEDVVSQAAIGAGSQGFIGEHRLSHHKDAHQQRHSSAAQPSGILGSLLTWVNPNTRAQSHPPKVPKAIRRGQTVKASTSDTTPIDDQASDTNSDVPSTQRGKRPPATRGDSLMEDPNNVLAPPKTSFFESAGDILNPPLPPTSWLIDPSSRPRTIFHDRVYHPEDIPPPPMKRPRCASGSFSNDATARSSADSAPRREPSIDMGAMKVEEKIARAYHRNLSWRKVLVRLEPDAHNNMIVRRMFANAYGWPVIKHLCDTHFADTYSATTRDEHEPAIDRAKGAGQSAGEDGEEVQGQCQKKEEAPERTKSEMREAADELTGLKSSGVGAGNLAGRHRLTREGSAVWDDSYFEGSEDEDEDEDENLHWNPIQNLLGPAPKKGKQESKSAQQTLSSGQQHRRQSAGANEAEIADFLSSSPRPLEGHRGLGPTAQKTLQHVVDAGPADTTVQTTVSPNSMAPEQSPGGPTELGLRKSIEEQVGSPSMSGRRDRGWSGSHGVSEQVARLSMSKGQG</sequence>
<feature type="compositionally biased region" description="Basic and acidic residues" evidence="3">
    <location>
        <begin position="950"/>
        <end position="967"/>
    </location>
</feature>
<feature type="compositionally biased region" description="Basic and acidic residues" evidence="3">
    <location>
        <begin position="294"/>
        <end position="307"/>
    </location>
</feature>